<dbReference type="GO" id="GO:0050992">
    <property type="term" value="P:dimethylallyl diphosphate biosynthetic process"/>
    <property type="evidence" value="ECO:0007669"/>
    <property type="project" value="UniProtKB-UniRule"/>
</dbReference>
<comment type="similarity">
    <text evidence="2 10">Belongs to the IPP isomerase type 1 family.</text>
</comment>
<keyword evidence="8 10" id="KW-0414">Isoprene biosynthesis</keyword>
<comment type="subcellular location">
    <subcellularLocation>
        <location evidence="10">Cytoplasm</location>
    </subcellularLocation>
</comment>
<evidence type="ECO:0000259" key="12">
    <source>
        <dbReference type="PROSITE" id="PS51462"/>
    </source>
</evidence>
<comment type="cofactor">
    <cofactor evidence="10">
        <name>Mg(2+)</name>
        <dbReference type="ChEBI" id="CHEBI:18420"/>
    </cofactor>
    <text evidence="10">Binds 1 Mg(2+) ion per subunit. The magnesium ion binds only when substrate is bound.</text>
</comment>
<feature type="binding site" evidence="10">
    <location>
        <position position="40"/>
    </location>
    <ligand>
        <name>Mn(2+)</name>
        <dbReference type="ChEBI" id="CHEBI:29035"/>
    </ligand>
</feature>
<dbReference type="KEGG" id="ddt:AAY81_09285"/>
<gene>
    <name evidence="10" type="primary">idi</name>
    <name evidence="13" type="ORF">SAMN02910314_00054</name>
</gene>
<evidence type="ECO:0000313" key="14">
    <source>
        <dbReference type="Proteomes" id="UP000182975"/>
    </source>
</evidence>
<evidence type="ECO:0000313" key="13">
    <source>
        <dbReference type="EMBL" id="SEO38044.1"/>
    </source>
</evidence>
<evidence type="ECO:0000256" key="9">
    <source>
        <dbReference type="ARBA" id="ARBA00023235"/>
    </source>
</evidence>
<comment type="cofactor">
    <cofactor evidence="10">
        <name>Mn(2+)</name>
        <dbReference type="ChEBI" id="CHEBI:29035"/>
    </cofactor>
    <text evidence="10">Binds 1 Mn(2+) ion per subunit.</text>
</comment>
<dbReference type="HAMAP" id="MF_00202">
    <property type="entry name" value="Idi"/>
    <property type="match status" value="1"/>
</dbReference>
<dbReference type="EC" id="5.3.3.2" evidence="3 10"/>
<accession>A0A172RZV7</accession>
<dbReference type="EMBL" id="FOEC01000001">
    <property type="protein sequence ID" value="SEO38044.1"/>
    <property type="molecule type" value="Genomic_DNA"/>
</dbReference>
<dbReference type="PANTHER" id="PTHR10885">
    <property type="entry name" value="ISOPENTENYL-DIPHOSPHATE DELTA-ISOMERASE"/>
    <property type="match status" value="1"/>
</dbReference>
<dbReference type="SUPFAM" id="SSF55811">
    <property type="entry name" value="Nudix"/>
    <property type="match status" value="1"/>
</dbReference>
<dbReference type="AlphaFoldDB" id="A0A172RZV7"/>
<keyword evidence="5 10" id="KW-0479">Metal-binding</keyword>
<feature type="active site" evidence="10 11">
    <location>
        <position position="87"/>
    </location>
</feature>
<dbReference type="NCBIfam" id="NF002995">
    <property type="entry name" value="PRK03759.1"/>
    <property type="match status" value="1"/>
</dbReference>
<dbReference type="STRING" id="79604.AAY81_09285"/>
<comment type="catalytic activity">
    <reaction evidence="10">
        <text>isopentenyl diphosphate = dimethylallyl diphosphate</text>
        <dbReference type="Rhea" id="RHEA:23284"/>
        <dbReference type="ChEBI" id="CHEBI:57623"/>
        <dbReference type="ChEBI" id="CHEBI:128769"/>
        <dbReference type="EC" id="5.3.3.2"/>
    </reaction>
</comment>
<name>A0A172RZV7_9ACTN</name>
<evidence type="ECO:0000256" key="2">
    <source>
        <dbReference type="ARBA" id="ARBA00007579"/>
    </source>
</evidence>
<evidence type="ECO:0000256" key="1">
    <source>
        <dbReference type="ARBA" id="ARBA00004826"/>
    </source>
</evidence>
<evidence type="ECO:0000256" key="4">
    <source>
        <dbReference type="ARBA" id="ARBA00022490"/>
    </source>
</evidence>
<keyword evidence="9 10" id="KW-0413">Isomerase</keyword>
<dbReference type="InterPro" id="IPR015797">
    <property type="entry name" value="NUDIX_hydrolase-like_dom_sf"/>
</dbReference>
<evidence type="ECO:0000256" key="6">
    <source>
        <dbReference type="ARBA" id="ARBA00022842"/>
    </source>
</evidence>
<dbReference type="GO" id="GO:0009240">
    <property type="term" value="P:isopentenyl diphosphate biosynthetic process"/>
    <property type="evidence" value="ECO:0007669"/>
    <property type="project" value="TreeGrafter"/>
</dbReference>
<organism evidence="13 14">
    <name type="scientific">Denitrobacterium detoxificans</name>
    <dbReference type="NCBI Taxonomy" id="79604"/>
    <lineage>
        <taxon>Bacteria</taxon>
        <taxon>Bacillati</taxon>
        <taxon>Actinomycetota</taxon>
        <taxon>Coriobacteriia</taxon>
        <taxon>Eggerthellales</taxon>
        <taxon>Eggerthellaceae</taxon>
        <taxon>Denitrobacterium</taxon>
    </lineage>
</organism>
<dbReference type="Proteomes" id="UP000182975">
    <property type="component" value="Unassembled WGS sequence"/>
</dbReference>
<evidence type="ECO:0000256" key="3">
    <source>
        <dbReference type="ARBA" id="ARBA00012057"/>
    </source>
</evidence>
<dbReference type="Gene3D" id="3.90.79.10">
    <property type="entry name" value="Nucleoside Triphosphate Pyrophosphohydrolase"/>
    <property type="match status" value="1"/>
</dbReference>
<evidence type="ECO:0000256" key="10">
    <source>
        <dbReference type="HAMAP-Rule" id="MF_00202"/>
    </source>
</evidence>
<feature type="domain" description="Nudix hydrolase" evidence="12">
    <location>
        <begin position="38"/>
        <end position="183"/>
    </location>
</feature>
<protein>
    <recommendedName>
        <fullName evidence="3 10">Isopentenyl-diphosphate Delta-isomerase</fullName>
        <shortName evidence="10">IPP isomerase</shortName>
        <ecNumber evidence="3 10">5.3.3.2</ecNumber>
    </recommendedName>
    <alternativeName>
        <fullName evidence="10">IPP:DMAPP isomerase</fullName>
    </alternativeName>
    <alternativeName>
        <fullName evidence="10">Isopentenyl pyrophosphate isomerase</fullName>
    </alternativeName>
</protein>
<feature type="binding site" evidence="10">
    <location>
        <position position="133"/>
    </location>
    <ligand>
        <name>Mn(2+)</name>
        <dbReference type="ChEBI" id="CHEBI:29035"/>
    </ligand>
</feature>
<dbReference type="PANTHER" id="PTHR10885:SF0">
    <property type="entry name" value="ISOPENTENYL-DIPHOSPHATE DELTA-ISOMERASE"/>
    <property type="match status" value="1"/>
</dbReference>
<comment type="function">
    <text evidence="10">Catalyzes the 1,3-allylic rearrangement of the homoallylic substrate isopentenyl (IPP) to its highly electrophilic allylic isomer, dimethylallyl diphosphate (DMAPP).</text>
</comment>
<dbReference type="PIRSF" id="PIRSF018427">
    <property type="entry name" value="Isopntndiph_ism"/>
    <property type="match status" value="1"/>
</dbReference>
<dbReference type="RefSeq" id="WP_066664310.1">
    <property type="nucleotide sequence ID" value="NZ_CP011402.1"/>
</dbReference>
<evidence type="ECO:0000256" key="5">
    <source>
        <dbReference type="ARBA" id="ARBA00022723"/>
    </source>
</evidence>
<dbReference type="GO" id="GO:0004452">
    <property type="term" value="F:isopentenyl-diphosphate delta-isomerase activity"/>
    <property type="evidence" value="ECO:0007669"/>
    <property type="project" value="UniProtKB-UniRule"/>
</dbReference>
<feature type="active site" evidence="10 11">
    <location>
        <position position="135"/>
    </location>
</feature>
<evidence type="ECO:0000256" key="7">
    <source>
        <dbReference type="ARBA" id="ARBA00023211"/>
    </source>
</evidence>
<dbReference type="InterPro" id="IPR011876">
    <property type="entry name" value="IsopentenylPP_isomerase_typ1"/>
</dbReference>
<dbReference type="Pfam" id="PF00293">
    <property type="entry name" value="NUDIX"/>
    <property type="match status" value="1"/>
</dbReference>
<dbReference type="PROSITE" id="PS51462">
    <property type="entry name" value="NUDIX"/>
    <property type="match status" value="1"/>
</dbReference>
<dbReference type="InterPro" id="IPR000086">
    <property type="entry name" value="NUDIX_hydrolase_dom"/>
</dbReference>
<feature type="binding site" evidence="10">
    <location>
        <position position="34"/>
    </location>
    <ligand>
        <name>Mn(2+)</name>
        <dbReference type="ChEBI" id="CHEBI:29035"/>
    </ligand>
</feature>
<dbReference type="OrthoDB" id="9809458at2"/>
<evidence type="ECO:0000256" key="8">
    <source>
        <dbReference type="ARBA" id="ARBA00023229"/>
    </source>
</evidence>
<dbReference type="CDD" id="cd02885">
    <property type="entry name" value="NUDIX_IPP_Isomerase"/>
    <property type="match status" value="1"/>
</dbReference>
<proteinExistence type="inferred from homology"/>
<evidence type="ECO:0000256" key="11">
    <source>
        <dbReference type="PIRSR" id="PIRSR018427-1"/>
    </source>
</evidence>
<dbReference type="GO" id="GO:0046872">
    <property type="term" value="F:metal ion binding"/>
    <property type="evidence" value="ECO:0007669"/>
    <property type="project" value="UniProtKB-KW"/>
</dbReference>
<keyword evidence="6 10" id="KW-0460">Magnesium</keyword>
<feature type="binding site" evidence="10">
    <location>
        <position position="107"/>
    </location>
    <ligand>
        <name>Mg(2+)</name>
        <dbReference type="ChEBI" id="CHEBI:18420"/>
    </ligand>
</feature>
<feature type="binding site" evidence="10">
    <location>
        <position position="89"/>
    </location>
    <ligand>
        <name>Mn(2+)</name>
        <dbReference type="ChEBI" id="CHEBI:29035"/>
    </ligand>
</feature>
<dbReference type="PATRIC" id="fig|79604.3.peg.1864"/>
<dbReference type="UniPathway" id="UPA00059">
    <property type="reaction ID" value="UER00104"/>
</dbReference>
<keyword evidence="4 10" id="KW-0963">Cytoplasm</keyword>
<sequence>MNENLQRDAAREDQLILVDALDRQVDIATKERAHREGLLHRAFSVVLVRQPGNDSVDWDRPAEVEFLLTKRAACKYHSGGLWTNSCCSHPRAGETLEEAVPRRVREELGAGIARVQEIDSFMYRAPFPDGLCEYEYDHVFLAECVGSLTPDPAEVDEMRWVAAGDLAAELTDHPERFTAWAYTVLAKALAHVERALQRMP</sequence>
<dbReference type="GO" id="GO:0005737">
    <property type="term" value="C:cytoplasm"/>
    <property type="evidence" value="ECO:0007669"/>
    <property type="project" value="UniProtKB-SubCell"/>
</dbReference>
<reference evidence="14" key="1">
    <citation type="submission" date="2016-10" db="EMBL/GenBank/DDBJ databases">
        <authorList>
            <person name="Varghese N."/>
        </authorList>
    </citation>
    <scope>NUCLEOTIDE SEQUENCE [LARGE SCALE GENOMIC DNA]</scope>
    <source>
        <strain evidence="14">DSM 21843</strain>
    </source>
</reference>
<keyword evidence="7 10" id="KW-0464">Manganese</keyword>
<keyword evidence="14" id="KW-1185">Reference proteome</keyword>
<comment type="pathway">
    <text evidence="1 10">Isoprenoid biosynthesis; dimethylallyl diphosphate biosynthesis; dimethylallyl diphosphate from isopentenyl diphosphate: step 1/1.</text>
</comment>
<feature type="binding site" evidence="10">
    <location>
        <position position="135"/>
    </location>
    <ligand>
        <name>Mn(2+)</name>
        <dbReference type="ChEBI" id="CHEBI:29035"/>
    </ligand>
</feature>
<dbReference type="InterPro" id="IPR056375">
    <property type="entry name" value="Idi_bact"/>
</dbReference>